<dbReference type="GO" id="GO:0015833">
    <property type="term" value="P:peptide transport"/>
    <property type="evidence" value="ECO:0007669"/>
    <property type="project" value="TreeGrafter"/>
</dbReference>
<dbReference type="InterPro" id="IPR039424">
    <property type="entry name" value="SBP_5"/>
</dbReference>
<dbReference type="Gene3D" id="3.90.76.10">
    <property type="entry name" value="Dipeptide-binding Protein, Domain 1"/>
    <property type="match status" value="1"/>
</dbReference>
<sequence>MNLFRSPKSGPVSSGHSEKQKQFFRSLKKGSRFPTLAQLAHLPRLISKRERPTFWTAVAVAVLSFVFLFVWGYNTHLVVVPAHGGSYTEGLIGSPQFINPIYAPANDVDADIARFVYSGLMKWDPQAGLIPDLAESYTVSDDELVYTFSLRSDALWHDGTSVTPRDIIFTFHTIQNPNYGSPLSGTYRGVSIEQVNERTVSFTLDEPFAPFLSTLGVGILPADYWGELDPGTMRLAERNLIPIGSGPYKFDKLEKDKLGVIKSYQLQRFTGYYAGVPNIDTIAFKFYPDTAAAIEALNSKRVEGIAFAPKDQLSKLNGQVVTPSLPQITALFFNLKNDDVSNKNMRLALGSAVNKDVLVKEILQNQAAVTHSPVLSSYHNDSTVYGNPTPFDQSVARTSLDNLGWSVKEGDTIRTDKNGENLTFTITTVDQPETVSVANRIADMWREVEVEVNVEVKSPTDFRDNTLKNRDYSILLSGILMGGDPDPYPFWHSSQIAAPGLNLSQFANRDADGFIEAARTTTDIDERRTAYASFADQVNDVIPAIFLYQPTYTYVTANKIHGIELETIVVPSDRFGRVQSWYIKTKKRFTFLAF</sequence>
<feature type="domain" description="Solute-binding protein family 5" evidence="5">
    <location>
        <begin position="129"/>
        <end position="492"/>
    </location>
</feature>
<accession>A0A2H0RLA8</accession>
<comment type="similarity">
    <text evidence="1">Belongs to the bacterial solute-binding protein 5 family.</text>
</comment>
<dbReference type="GO" id="GO:0042597">
    <property type="term" value="C:periplasmic space"/>
    <property type="evidence" value="ECO:0007669"/>
    <property type="project" value="UniProtKB-ARBA"/>
</dbReference>
<dbReference type="Gene3D" id="3.40.190.10">
    <property type="entry name" value="Periplasmic binding protein-like II"/>
    <property type="match status" value="1"/>
</dbReference>
<dbReference type="CDD" id="cd08513">
    <property type="entry name" value="PBP2_thermophilic_Hb8_like"/>
    <property type="match status" value="1"/>
</dbReference>
<keyword evidence="4" id="KW-0472">Membrane</keyword>
<keyword evidence="3" id="KW-0732">Signal</keyword>
<evidence type="ECO:0000256" key="2">
    <source>
        <dbReference type="ARBA" id="ARBA00022448"/>
    </source>
</evidence>
<dbReference type="PIRSF" id="PIRSF002741">
    <property type="entry name" value="MppA"/>
    <property type="match status" value="1"/>
</dbReference>
<evidence type="ECO:0000256" key="1">
    <source>
        <dbReference type="ARBA" id="ARBA00005695"/>
    </source>
</evidence>
<gene>
    <name evidence="6" type="ORF">COV06_04135</name>
</gene>
<dbReference type="InterPro" id="IPR000914">
    <property type="entry name" value="SBP_5_dom"/>
</dbReference>
<dbReference type="InterPro" id="IPR030678">
    <property type="entry name" value="Peptide/Ni-bd"/>
</dbReference>
<name>A0A2H0RLA8_9BACT</name>
<dbReference type="PANTHER" id="PTHR30290:SF9">
    <property type="entry name" value="OLIGOPEPTIDE-BINDING PROTEIN APPA"/>
    <property type="match status" value="1"/>
</dbReference>
<dbReference type="Pfam" id="PF00496">
    <property type="entry name" value="SBP_bac_5"/>
    <property type="match status" value="1"/>
</dbReference>
<proteinExistence type="inferred from homology"/>
<dbReference type="Gene3D" id="3.10.105.10">
    <property type="entry name" value="Dipeptide-binding Protein, Domain 3"/>
    <property type="match status" value="1"/>
</dbReference>
<dbReference type="Proteomes" id="UP000230084">
    <property type="component" value="Unassembled WGS sequence"/>
</dbReference>
<organism evidence="6 7">
    <name type="scientific">Candidatus Uhrbacteria bacterium CG10_big_fil_rev_8_21_14_0_10_50_16</name>
    <dbReference type="NCBI Taxonomy" id="1975039"/>
    <lineage>
        <taxon>Bacteria</taxon>
        <taxon>Candidatus Uhriibacteriota</taxon>
    </lineage>
</organism>
<reference evidence="6 7" key="1">
    <citation type="submission" date="2017-09" db="EMBL/GenBank/DDBJ databases">
        <title>Depth-based differentiation of microbial function through sediment-hosted aquifers and enrichment of novel symbionts in the deep terrestrial subsurface.</title>
        <authorList>
            <person name="Probst A.J."/>
            <person name="Ladd B."/>
            <person name="Jarett J.K."/>
            <person name="Geller-Mcgrath D.E."/>
            <person name="Sieber C.M."/>
            <person name="Emerson J.B."/>
            <person name="Anantharaman K."/>
            <person name="Thomas B.C."/>
            <person name="Malmstrom R."/>
            <person name="Stieglmeier M."/>
            <person name="Klingl A."/>
            <person name="Woyke T."/>
            <person name="Ryan C.M."/>
            <person name="Banfield J.F."/>
        </authorList>
    </citation>
    <scope>NUCLEOTIDE SEQUENCE [LARGE SCALE GENOMIC DNA]</scope>
    <source>
        <strain evidence="6">CG10_big_fil_rev_8_21_14_0_10_50_16</strain>
    </source>
</reference>
<feature type="transmembrane region" description="Helical" evidence="4">
    <location>
        <begin position="54"/>
        <end position="73"/>
    </location>
</feature>
<keyword evidence="4" id="KW-1133">Transmembrane helix</keyword>
<dbReference type="GO" id="GO:1904680">
    <property type="term" value="F:peptide transmembrane transporter activity"/>
    <property type="evidence" value="ECO:0007669"/>
    <property type="project" value="TreeGrafter"/>
</dbReference>
<dbReference type="AlphaFoldDB" id="A0A2H0RLA8"/>
<dbReference type="EMBL" id="PCYM01000010">
    <property type="protein sequence ID" value="PIR47250.1"/>
    <property type="molecule type" value="Genomic_DNA"/>
</dbReference>
<comment type="caution">
    <text evidence="6">The sequence shown here is derived from an EMBL/GenBank/DDBJ whole genome shotgun (WGS) entry which is preliminary data.</text>
</comment>
<keyword evidence="4" id="KW-0812">Transmembrane</keyword>
<evidence type="ECO:0000313" key="7">
    <source>
        <dbReference type="Proteomes" id="UP000230084"/>
    </source>
</evidence>
<protein>
    <recommendedName>
        <fullName evidence="5">Solute-binding protein family 5 domain-containing protein</fullName>
    </recommendedName>
</protein>
<dbReference type="SUPFAM" id="SSF53850">
    <property type="entry name" value="Periplasmic binding protein-like II"/>
    <property type="match status" value="1"/>
</dbReference>
<dbReference type="GO" id="GO:0043190">
    <property type="term" value="C:ATP-binding cassette (ABC) transporter complex"/>
    <property type="evidence" value="ECO:0007669"/>
    <property type="project" value="InterPro"/>
</dbReference>
<evidence type="ECO:0000256" key="4">
    <source>
        <dbReference type="SAM" id="Phobius"/>
    </source>
</evidence>
<evidence type="ECO:0000259" key="5">
    <source>
        <dbReference type="Pfam" id="PF00496"/>
    </source>
</evidence>
<evidence type="ECO:0000256" key="3">
    <source>
        <dbReference type="ARBA" id="ARBA00022729"/>
    </source>
</evidence>
<evidence type="ECO:0000313" key="6">
    <source>
        <dbReference type="EMBL" id="PIR47250.1"/>
    </source>
</evidence>
<dbReference type="PANTHER" id="PTHR30290">
    <property type="entry name" value="PERIPLASMIC BINDING COMPONENT OF ABC TRANSPORTER"/>
    <property type="match status" value="1"/>
</dbReference>
<keyword evidence="2" id="KW-0813">Transport</keyword>